<sequence length="130" mass="14231">MELVGNLFHTYSSDWLKGWFVTPDLREKSGGCSMSLISSDRVNMVLGSIVPILIAFLLMVPICLLFTLDFASKFKLIVTLLSVFLFHALISVCSHSRPTEPAASTAAYTAVLVVFLQNFSGPTSPISDQE</sequence>
<accession>A0ABQ8GW99</accession>
<evidence type="ECO:0000259" key="2">
    <source>
        <dbReference type="Pfam" id="PF20237"/>
    </source>
</evidence>
<keyword evidence="1" id="KW-1133">Transmembrane helix</keyword>
<proteinExistence type="predicted"/>
<keyword evidence="4" id="KW-1185">Reference proteome</keyword>
<gene>
    <name evidence="3" type="ORF">B0J12DRAFT_39709</name>
</gene>
<dbReference type="Pfam" id="PF20237">
    <property type="entry name" value="DUF6594"/>
    <property type="match status" value="1"/>
</dbReference>
<evidence type="ECO:0000256" key="1">
    <source>
        <dbReference type="SAM" id="Phobius"/>
    </source>
</evidence>
<keyword evidence="1" id="KW-0812">Transmembrane</keyword>
<organism evidence="3 4">
    <name type="scientific">Macrophomina phaseolina</name>
    <dbReference type="NCBI Taxonomy" id="35725"/>
    <lineage>
        <taxon>Eukaryota</taxon>
        <taxon>Fungi</taxon>
        <taxon>Dikarya</taxon>
        <taxon>Ascomycota</taxon>
        <taxon>Pezizomycotina</taxon>
        <taxon>Dothideomycetes</taxon>
        <taxon>Dothideomycetes incertae sedis</taxon>
        <taxon>Botryosphaeriales</taxon>
        <taxon>Botryosphaeriaceae</taxon>
        <taxon>Macrophomina</taxon>
    </lineage>
</organism>
<evidence type="ECO:0000313" key="3">
    <source>
        <dbReference type="EMBL" id="KAH7065542.1"/>
    </source>
</evidence>
<comment type="caution">
    <text evidence="3">The sequence shown here is derived from an EMBL/GenBank/DDBJ whole genome shotgun (WGS) entry which is preliminary data.</text>
</comment>
<dbReference type="Proteomes" id="UP000774617">
    <property type="component" value="Unassembled WGS sequence"/>
</dbReference>
<reference evidence="3 4" key="1">
    <citation type="journal article" date="2021" name="Nat. Commun.">
        <title>Genetic determinants of endophytism in the Arabidopsis root mycobiome.</title>
        <authorList>
            <person name="Mesny F."/>
            <person name="Miyauchi S."/>
            <person name="Thiergart T."/>
            <person name="Pickel B."/>
            <person name="Atanasova L."/>
            <person name="Karlsson M."/>
            <person name="Huettel B."/>
            <person name="Barry K.W."/>
            <person name="Haridas S."/>
            <person name="Chen C."/>
            <person name="Bauer D."/>
            <person name="Andreopoulos W."/>
            <person name="Pangilinan J."/>
            <person name="LaButti K."/>
            <person name="Riley R."/>
            <person name="Lipzen A."/>
            <person name="Clum A."/>
            <person name="Drula E."/>
            <person name="Henrissat B."/>
            <person name="Kohler A."/>
            <person name="Grigoriev I.V."/>
            <person name="Martin F.M."/>
            <person name="Hacquard S."/>
        </authorList>
    </citation>
    <scope>NUCLEOTIDE SEQUENCE [LARGE SCALE GENOMIC DNA]</scope>
    <source>
        <strain evidence="3 4">MPI-SDFR-AT-0080</strain>
    </source>
</reference>
<protein>
    <recommendedName>
        <fullName evidence="2">DUF6594 domain-containing protein</fullName>
    </recommendedName>
</protein>
<dbReference type="InterPro" id="IPR046529">
    <property type="entry name" value="DUF6594"/>
</dbReference>
<keyword evidence="1" id="KW-0472">Membrane</keyword>
<dbReference type="EMBL" id="JAGTJR010000001">
    <property type="protein sequence ID" value="KAH7065542.1"/>
    <property type="molecule type" value="Genomic_DNA"/>
</dbReference>
<name>A0ABQ8GW99_9PEZI</name>
<evidence type="ECO:0000313" key="4">
    <source>
        <dbReference type="Proteomes" id="UP000774617"/>
    </source>
</evidence>
<feature type="domain" description="DUF6594" evidence="2">
    <location>
        <begin position="10"/>
        <end position="113"/>
    </location>
</feature>
<feature type="transmembrane region" description="Helical" evidence="1">
    <location>
        <begin position="44"/>
        <end position="68"/>
    </location>
</feature>